<dbReference type="InterPro" id="IPR055418">
    <property type="entry name" value="UFD1_N2"/>
</dbReference>
<dbReference type="InterPro" id="IPR055417">
    <property type="entry name" value="UFD1_N1"/>
</dbReference>
<dbReference type="GO" id="GO:0034098">
    <property type="term" value="C:VCP-NPL4-UFD1 AAA ATPase complex"/>
    <property type="evidence" value="ECO:0000318"/>
    <property type="project" value="GO_Central"/>
</dbReference>
<dbReference type="Pfam" id="PF21366">
    <property type="entry name" value="TRAFD1-XIAF1_ZnF"/>
    <property type="match status" value="1"/>
</dbReference>
<dbReference type="AlphaFoldDB" id="A0A0K9NZE2"/>
<evidence type="ECO:0000259" key="6">
    <source>
        <dbReference type="Pfam" id="PF24842"/>
    </source>
</evidence>
<name>A0A0K9NZE2_ZOSMR</name>
<feature type="coiled-coil region" evidence="3">
    <location>
        <begin position="31"/>
        <end position="66"/>
    </location>
</feature>
<dbReference type="InterPro" id="IPR004854">
    <property type="entry name" value="Ufd1-like"/>
</dbReference>
<dbReference type="GO" id="GO:0036503">
    <property type="term" value="P:ERAD pathway"/>
    <property type="evidence" value="ECO:0000318"/>
    <property type="project" value="GO_Central"/>
</dbReference>
<evidence type="ECO:0000256" key="2">
    <source>
        <dbReference type="ARBA" id="ARBA00022786"/>
    </source>
</evidence>
<evidence type="ECO:0000256" key="1">
    <source>
        <dbReference type="ARBA" id="ARBA00006043"/>
    </source>
</evidence>
<dbReference type="InterPro" id="IPR042299">
    <property type="entry name" value="Ufd1-like_Nn"/>
</dbReference>
<evidence type="ECO:0000313" key="7">
    <source>
        <dbReference type="EMBL" id="KMZ62089.1"/>
    </source>
</evidence>
<dbReference type="GO" id="GO:0031593">
    <property type="term" value="F:polyubiquitin modification-dependent protein binding"/>
    <property type="evidence" value="ECO:0000318"/>
    <property type="project" value="GO_Central"/>
</dbReference>
<organism evidence="7 8">
    <name type="scientific">Zostera marina</name>
    <name type="common">Eelgrass</name>
    <dbReference type="NCBI Taxonomy" id="29655"/>
    <lineage>
        <taxon>Eukaryota</taxon>
        <taxon>Viridiplantae</taxon>
        <taxon>Streptophyta</taxon>
        <taxon>Embryophyta</taxon>
        <taxon>Tracheophyta</taxon>
        <taxon>Spermatophyta</taxon>
        <taxon>Magnoliopsida</taxon>
        <taxon>Liliopsida</taxon>
        <taxon>Zosteraceae</taxon>
        <taxon>Zostera</taxon>
    </lineage>
</organism>
<proteinExistence type="inferred from homology"/>
<sequence>MNEHENKLLSIIHHKGKGIDQEIGGAMDFELRAATAKLEREQRERKEIARRRLERERKAKAEAAIQRDAIDSARRIKRIEEARVSQLASQKLEESLLIGSGVVFVQTFEAVLYDGFGDKIKLPPSCFTKLSDQGALDKGPMYFRLSKVDASPAFSSESSQNKTHDLTHSGVMEFTASEGYVELPSHVWNNLFHENDIDVPLIEVRYVTLPKGTYAQLQPIGLGFIDIPNHKAVLETSLRKHSTLSQGDIITVKHGEHGYNLRILELKPSSSVSVIDTDVDVDIMEPDYDSTSNSMNQHALIPLLLGKVQEGMVDEGKFQYYKFSVDDALSEKVASGDFNLEVKVETGTGEGDTDVYLSRYPVIFPTEQQYEWSSHVVGSNILVFGSKDITLTPGTYSVGVFGFKGSSKFHISVATKSNTGRKLGEKADLSSQIDFHTVECQNCKRLISSRSVMIHEAYCIRHNIVCRYNGCGVVLKKVEAGNHLHCDKCGEGLQKQEMEKHMKVFHQPLYCSCGVMLEKKEMVVHQSVCPLRLITCRFCGDMVQAGTHSRDARDRLRGLSEHESICGSRTAPCHSCGRSVMLKEMDIHITAVHPQK</sequence>
<feature type="domain" description="TRAFD1/XAF1 zinc finger" evidence="5">
    <location>
        <begin position="559"/>
        <end position="588"/>
    </location>
</feature>
<keyword evidence="8" id="KW-1185">Reference proteome</keyword>
<comment type="caution">
    <text evidence="7">The sequence shown here is derived from an EMBL/GenBank/DDBJ whole genome shotgun (WGS) entry which is preliminary data.</text>
</comment>
<gene>
    <name evidence="7" type="ORF">ZOSMA_48G00080</name>
</gene>
<dbReference type="Pfam" id="PF24842">
    <property type="entry name" value="UFD1_N2"/>
    <property type="match status" value="1"/>
</dbReference>
<keyword evidence="3" id="KW-0175">Coiled coil</keyword>
<comment type="similarity">
    <text evidence="1">Belongs to the UFD1 family.</text>
</comment>
<dbReference type="InterPro" id="IPR049439">
    <property type="entry name" value="TRAFD1-XIAF1_Znf"/>
</dbReference>
<dbReference type="Pfam" id="PF23580">
    <property type="entry name" value="Znf_XAF1_N"/>
    <property type="match status" value="1"/>
</dbReference>
<protein>
    <submittedName>
        <fullName evidence="7">Ubiquitin fusion degradation protein-like protein</fullName>
    </submittedName>
</protein>
<keyword evidence="2" id="KW-0833">Ubl conjugation pathway</keyword>
<evidence type="ECO:0000259" key="4">
    <source>
        <dbReference type="Pfam" id="PF03152"/>
    </source>
</evidence>
<feature type="domain" description="Ubiquitin fusion degradation protein UFD1 N-terminal subdomain 1" evidence="4">
    <location>
        <begin position="117"/>
        <end position="210"/>
    </location>
</feature>
<evidence type="ECO:0000256" key="3">
    <source>
        <dbReference type="SAM" id="Coils"/>
    </source>
</evidence>
<feature type="domain" description="Ubiquitin fusion degradation protein UFD1 N-terminal subdomain 2" evidence="6">
    <location>
        <begin position="211"/>
        <end position="286"/>
    </location>
</feature>
<dbReference type="Gene3D" id="3.30.40.10">
    <property type="entry name" value="Zinc/RING finger domain, C3HC4 (zinc finger)"/>
    <property type="match status" value="1"/>
</dbReference>
<evidence type="ECO:0000313" key="8">
    <source>
        <dbReference type="Proteomes" id="UP000036987"/>
    </source>
</evidence>
<accession>A0A0K9NZE2</accession>
<dbReference type="STRING" id="29655.A0A0K9NZE2"/>
<evidence type="ECO:0000259" key="5">
    <source>
        <dbReference type="Pfam" id="PF21366"/>
    </source>
</evidence>
<dbReference type="GO" id="GO:0006511">
    <property type="term" value="P:ubiquitin-dependent protein catabolic process"/>
    <property type="evidence" value="ECO:0007669"/>
    <property type="project" value="InterPro"/>
</dbReference>
<dbReference type="OrthoDB" id="422728at2759"/>
<dbReference type="OMA" id="LIFPTRH"/>
<dbReference type="Gene3D" id="3.10.330.10">
    <property type="match status" value="1"/>
</dbReference>
<dbReference type="PANTHER" id="PTHR12555">
    <property type="entry name" value="UBIQUITIN FUSION DEGRADATON PROTEIN 1"/>
    <property type="match status" value="1"/>
</dbReference>
<reference evidence="8" key="1">
    <citation type="journal article" date="2016" name="Nature">
        <title>The genome of the seagrass Zostera marina reveals angiosperm adaptation to the sea.</title>
        <authorList>
            <person name="Olsen J.L."/>
            <person name="Rouze P."/>
            <person name="Verhelst B."/>
            <person name="Lin Y.-C."/>
            <person name="Bayer T."/>
            <person name="Collen J."/>
            <person name="Dattolo E."/>
            <person name="De Paoli E."/>
            <person name="Dittami S."/>
            <person name="Maumus F."/>
            <person name="Michel G."/>
            <person name="Kersting A."/>
            <person name="Lauritano C."/>
            <person name="Lohaus R."/>
            <person name="Toepel M."/>
            <person name="Tonon T."/>
            <person name="Vanneste K."/>
            <person name="Amirebrahimi M."/>
            <person name="Brakel J."/>
            <person name="Bostroem C."/>
            <person name="Chovatia M."/>
            <person name="Grimwood J."/>
            <person name="Jenkins J.W."/>
            <person name="Jueterbock A."/>
            <person name="Mraz A."/>
            <person name="Stam W.T."/>
            <person name="Tice H."/>
            <person name="Bornberg-Bauer E."/>
            <person name="Green P.J."/>
            <person name="Pearson G.A."/>
            <person name="Procaccini G."/>
            <person name="Duarte C.M."/>
            <person name="Schmutz J."/>
            <person name="Reusch T.B.H."/>
            <person name="Van de Peer Y."/>
        </authorList>
    </citation>
    <scope>NUCLEOTIDE SEQUENCE [LARGE SCALE GENOMIC DNA]</scope>
    <source>
        <strain evidence="8">cv. Finnish</strain>
    </source>
</reference>
<dbReference type="PANTHER" id="PTHR12555:SF27">
    <property type="entry name" value="UBIQUITIN FUSION DEGRADATION UFD1 FAMILY PROTEIN"/>
    <property type="match status" value="1"/>
</dbReference>
<dbReference type="Gene3D" id="2.60.120.380">
    <property type="match status" value="1"/>
</dbReference>
<dbReference type="EMBL" id="LFYR01001410">
    <property type="protein sequence ID" value="KMZ62089.1"/>
    <property type="molecule type" value="Genomic_DNA"/>
</dbReference>
<dbReference type="Proteomes" id="UP000036987">
    <property type="component" value="Unassembled WGS sequence"/>
</dbReference>
<dbReference type="Gene3D" id="2.40.40.50">
    <property type="entry name" value="Ubiquitin fusion degradation protein UFD1, N-terminal domain"/>
    <property type="match status" value="1"/>
</dbReference>
<dbReference type="Pfam" id="PF03152">
    <property type="entry name" value="UFD1_N1"/>
    <property type="match status" value="1"/>
</dbReference>
<dbReference type="InterPro" id="IPR013083">
    <property type="entry name" value="Znf_RING/FYVE/PHD"/>
</dbReference>